<keyword evidence="3" id="KW-0472">Membrane</keyword>
<dbReference type="OrthoDB" id="18034at2157"/>
<keyword evidence="2" id="KW-0813">Transport</keyword>
<evidence type="ECO:0000256" key="1">
    <source>
        <dbReference type="ARBA" id="ARBA00008520"/>
    </source>
</evidence>
<gene>
    <name evidence="4" type="ordered locus">Shell_0732</name>
</gene>
<reference evidence="4 5" key="2">
    <citation type="journal article" date="2011" name="Stand. Genomic Sci.">
        <title>Complete genome sequence of Staphylothermus hellenicus P8.</title>
        <authorList>
            <person name="Anderson I."/>
            <person name="Wirth R."/>
            <person name="Lucas S."/>
            <person name="Copeland A."/>
            <person name="Lapidus A."/>
            <person name="Cheng J.F."/>
            <person name="Goodwin L."/>
            <person name="Pitluck S."/>
            <person name="Davenport K."/>
            <person name="Detter J.C."/>
            <person name="Han C."/>
            <person name="Tapia R."/>
            <person name="Land M."/>
            <person name="Hauser L."/>
            <person name="Pati A."/>
            <person name="Mikhailova N."/>
            <person name="Woyke T."/>
            <person name="Klenk H.P."/>
            <person name="Kyrpides N."/>
            <person name="Ivanova N."/>
        </authorList>
    </citation>
    <scope>NUCLEOTIDE SEQUENCE [LARGE SCALE GENOMIC DNA]</scope>
    <source>
        <strain evidence="5">DSM 12710 / JCM 10830 / BK20S6-10-b1 / P8</strain>
    </source>
</reference>
<dbReference type="AlphaFoldDB" id="D7DCF4"/>
<dbReference type="eggNOG" id="arCOG00149">
    <property type="taxonomic scope" value="Archaea"/>
</dbReference>
<dbReference type="InterPro" id="IPR006059">
    <property type="entry name" value="SBP"/>
</dbReference>
<evidence type="ECO:0000256" key="2">
    <source>
        <dbReference type="ARBA" id="ARBA00022448"/>
    </source>
</evidence>
<evidence type="ECO:0000313" key="5">
    <source>
        <dbReference type="Proteomes" id="UP000002573"/>
    </source>
</evidence>
<keyword evidence="3" id="KW-1133">Transmembrane helix</keyword>
<dbReference type="InterPro" id="IPR050490">
    <property type="entry name" value="Bact_solute-bd_prot1"/>
</dbReference>
<comment type="similarity">
    <text evidence="1">Belongs to the bacterial solute-binding protein 1 family.</text>
</comment>
<evidence type="ECO:0000313" key="4">
    <source>
        <dbReference type="EMBL" id="ADI31851.1"/>
    </source>
</evidence>
<name>D7DCF4_STAHD</name>
<dbReference type="RefSeq" id="WP_013143049.1">
    <property type="nucleotide sequence ID" value="NC_014205.1"/>
</dbReference>
<proteinExistence type="inferred from homology"/>
<keyword evidence="5" id="KW-1185">Reference proteome</keyword>
<sequence>MSTATSSKLYLAITISLIVGILIGYGIGYFTIPQQPSPTTVTKTATTPTTTTTTATPAKKVTLTVIGPWAGAEMEAFQQVLNKFMEEYPNIKVEYRIYRAEDLASILPPQFEAGMAPGDVIFMWGWWIKEYGEKGHIMDLSGLVNPDEYIKGIFDPVKSGNKIYGLPFTASAKPGFWYRKSFFKQHGLSEPKTWDEFLQLLEKIKQIPGIEAPIVTGDSVGWPISDVVEHFIITFGGPDMQLKLINGELKFNDPQVKQIFENYIVPLIKKGYFSEPIEWTKAVEEWWNGKYALYFMGTWITGMVDDPDDLGFFPLPGCKGAVMATDYLFVPKYTKHPEEAKLLAKWLATEGQRVHVGTHAGKFATWLKVDINDHWAPMQVVYKKLKTMTPLPDLDDSVGGEWQKLFWDQLKLLWVNPDKLDEVLNTLTENFPSK</sequence>
<dbReference type="Gene3D" id="3.40.190.10">
    <property type="entry name" value="Periplasmic binding protein-like II"/>
    <property type="match status" value="1"/>
</dbReference>
<keyword evidence="3" id="KW-0812">Transmembrane</keyword>
<dbReference type="SUPFAM" id="SSF53850">
    <property type="entry name" value="Periplasmic binding protein-like II"/>
    <property type="match status" value="1"/>
</dbReference>
<organism evidence="4 5">
    <name type="scientific">Staphylothermus hellenicus (strain DSM 12710 / JCM 10830 / BK20S6-10-b1 / P8)</name>
    <dbReference type="NCBI Taxonomy" id="591019"/>
    <lineage>
        <taxon>Archaea</taxon>
        <taxon>Thermoproteota</taxon>
        <taxon>Thermoprotei</taxon>
        <taxon>Desulfurococcales</taxon>
        <taxon>Desulfurococcaceae</taxon>
        <taxon>Staphylothermus</taxon>
    </lineage>
</organism>
<evidence type="ECO:0000256" key="3">
    <source>
        <dbReference type="SAM" id="Phobius"/>
    </source>
</evidence>
<dbReference type="PANTHER" id="PTHR43649">
    <property type="entry name" value="ARABINOSE-BINDING PROTEIN-RELATED"/>
    <property type="match status" value="1"/>
</dbReference>
<reference evidence="5" key="1">
    <citation type="submission" date="2010-05" db="EMBL/GenBank/DDBJ databases">
        <title>Complete sequence of Staphylothermus hellenicus DSM 12710.</title>
        <authorList>
            <consortium name="US DOE Joint Genome Institute"/>
            <person name="Lucas S."/>
            <person name="Copeland A."/>
            <person name="Lapidus A."/>
            <person name="Cheng J.-F."/>
            <person name="Bruce D."/>
            <person name="Goodwin L."/>
            <person name="Pitluck S."/>
            <person name="Davenport K."/>
            <person name="Detter J.C."/>
            <person name="Han C."/>
            <person name="Tapia R."/>
            <person name="Larimer F."/>
            <person name="Land M."/>
            <person name="Hauser L."/>
            <person name="Kyrpides N."/>
            <person name="Mikhailova N."/>
            <person name="Anderson I.J."/>
            <person name="Woyke T."/>
        </authorList>
    </citation>
    <scope>NUCLEOTIDE SEQUENCE [LARGE SCALE GENOMIC DNA]</scope>
    <source>
        <strain evidence="5">DSM 12710 / JCM 10830 / BK20S6-10-b1 / P8</strain>
    </source>
</reference>
<dbReference type="PANTHER" id="PTHR43649:SF29">
    <property type="entry name" value="OSMOPROTECTIVE COMPOUNDS-BINDING PROTEIN GGTB"/>
    <property type="match status" value="1"/>
</dbReference>
<dbReference type="STRING" id="591019.Shell_0732"/>
<protein>
    <submittedName>
        <fullName evidence="4">Extracellular solute-binding protein family 1</fullName>
    </submittedName>
</protein>
<accession>D7DCF4</accession>
<dbReference type="EMBL" id="CP002051">
    <property type="protein sequence ID" value="ADI31851.1"/>
    <property type="molecule type" value="Genomic_DNA"/>
</dbReference>
<dbReference type="KEGG" id="shc:Shell_0732"/>
<dbReference type="HOGENOM" id="CLU_654913_0_0_2"/>
<dbReference type="Proteomes" id="UP000002573">
    <property type="component" value="Chromosome"/>
</dbReference>
<feature type="transmembrane region" description="Helical" evidence="3">
    <location>
        <begin position="9"/>
        <end position="32"/>
    </location>
</feature>
<dbReference type="GeneID" id="9234021"/>
<dbReference type="Pfam" id="PF01547">
    <property type="entry name" value="SBP_bac_1"/>
    <property type="match status" value="1"/>
</dbReference>